<dbReference type="EMBL" id="JAAOAK010000352">
    <property type="protein sequence ID" value="KAF5671120.1"/>
    <property type="molecule type" value="Genomic_DNA"/>
</dbReference>
<keyword evidence="2" id="KW-1185">Reference proteome</keyword>
<proteinExistence type="predicted"/>
<name>A0A8H5WU64_9HYPO</name>
<reference evidence="1 2" key="1">
    <citation type="submission" date="2020-05" db="EMBL/GenBank/DDBJ databases">
        <title>Identification and distribution of gene clusters putatively required for synthesis of sphingolipid metabolism inhibitors in phylogenetically diverse species of the filamentous fungus Fusarium.</title>
        <authorList>
            <person name="Kim H.-S."/>
            <person name="Busman M."/>
            <person name="Brown D.W."/>
            <person name="Divon H."/>
            <person name="Uhlig S."/>
            <person name="Proctor R.H."/>
        </authorList>
    </citation>
    <scope>NUCLEOTIDE SEQUENCE [LARGE SCALE GENOMIC DNA]</scope>
    <source>
        <strain evidence="1 2">NRRL 25311</strain>
    </source>
</reference>
<evidence type="ECO:0000313" key="2">
    <source>
        <dbReference type="Proteomes" id="UP000562682"/>
    </source>
</evidence>
<dbReference type="Proteomes" id="UP000562682">
    <property type="component" value="Unassembled WGS sequence"/>
</dbReference>
<dbReference type="AlphaFoldDB" id="A0A8H5WU64"/>
<accession>A0A8H5WU64</accession>
<organism evidence="1 2">
    <name type="scientific">Fusarium denticulatum</name>
    <dbReference type="NCBI Taxonomy" id="48507"/>
    <lineage>
        <taxon>Eukaryota</taxon>
        <taxon>Fungi</taxon>
        <taxon>Dikarya</taxon>
        <taxon>Ascomycota</taxon>
        <taxon>Pezizomycotina</taxon>
        <taxon>Sordariomycetes</taxon>
        <taxon>Hypocreomycetidae</taxon>
        <taxon>Hypocreales</taxon>
        <taxon>Nectriaceae</taxon>
        <taxon>Fusarium</taxon>
        <taxon>Fusarium fujikuroi species complex</taxon>
    </lineage>
</organism>
<evidence type="ECO:0000313" key="1">
    <source>
        <dbReference type="EMBL" id="KAF5671120.1"/>
    </source>
</evidence>
<protein>
    <submittedName>
        <fullName evidence="1">Transcriptional activator somA</fullName>
    </submittedName>
</protein>
<sequence>MFPIQQAFPDQMPSNTDYHALLHTQIYDYFLSAGMYSCGQALLNSDYNLRHQVMHTAAQRCTTEPRIPTPSLLDSGFGSSYSSPCEEPYPTEHEHLSRAEAEPALLQWFCTFWDTLNSTQAQATGVPVRDSLSYPPDLTTHPLESEPTIDQDLFSLQSLGTKYPAERHSIDIIEKKKGK</sequence>
<comment type="caution">
    <text evidence="1">The sequence shown here is derived from an EMBL/GenBank/DDBJ whole genome shotgun (WGS) entry which is preliminary data.</text>
</comment>
<gene>
    <name evidence="1" type="ORF">FDENT_11004</name>
</gene>